<dbReference type="PANTHER" id="PTHR11927">
    <property type="entry name" value="GALACTOSIDE 2-L-FUCOSYLTRANSFERASE"/>
    <property type="match status" value="1"/>
</dbReference>
<sequence>MSRVLISHADVSFHVDSNSDVKSLEALFGRIPRATEKQVFRVSRLTQFNFVNRLLKRLFRAFPYFFNQYWYWDDRIDNCKLIDSGDDSLYLDGYWQDIKLINSALPYMSKIINNNNFSTNYISVLNKINTPNSVTVHVRKGDYISDEFSSKFDVCDASYYSNAIAYFLKRNGEKCKFYFITNDIDWVRSNLDLSELKYDFVSGRGLKDYEEMLLIGKAKGVIMSNSTFSWWGVNLSQSSPNVICPASWFRTEDRPSLISPEWKRI</sequence>
<accession>A0ABS0W9H7</accession>
<dbReference type="Pfam" id="PF01531">
    <property type="entry name" value="Glyco_transf_11"/>
    <property type="match status" value="1"/>
</dbReference>
<reference evidence="3 4" key="1">
    <citation type="submission" date="2020-12" db="EMBL/GenBank/DDBJ databases">
        <title>Draft genome sequences of nine environmental bacterial isolates colonizing plastic.</title>
        <authorList>
            <person name="Borre I."/>
            <person name="Sonnenschein E.C."/>
        </authorList>
    </citation>
    <scope>NUCLEOTIDE SEQUENCE [LARGE SCALE GENOMIC DNA]</scope>
    <source>
        <strain evidence="3 4">IB30</strain>
    </source>
</reference>
<organism evidence="3 4">
    <name type="scientific">Paraglaciecola chathamensis</name>
    <dbReference type="NCBI Taxonomy" id="368405"/>
    <lineage>
        <taxon>Bacteria</taxon>
        <taxon>Pseudomonadati</taxon>
        <taxon>Pseudomonadota</taxon>
        <taxon>Gammaproteobacteria</taxon>
        <taxon>Alteromonadales</taxon>
        <taxon>Alteromonadaceae</taxon>
        <taxon>Paraglaciecola</taxon>
    </lineage>
</organism>
<evidence type="ECO:0000256" key="1">
    <source>
        <dbReference type="ARBA" id="ARBA00022676"/>
    </source>
</evidence>
<evidence type="ECO:0000313" key="4">
    <source>
        <dbReference type="Proteomes" id="UP000649232"/>
    </source>
</evidence>
<protein>
    <submittedName>
        <fullName evidence="3">Alpha-1,2-fucosyltransferase</fullName>
    </submittedName>
</protein>
<dbReference type="EMBL" id="JAEILT010000003">
    <property type="protein sequence ID" value="MBJ2135409.1"/>
    <property type="molecule type" value="Genomic_DNA"/>
</dbReference>
<dbReference type="CDD" id="cd11301">
    <property type="entry name" value="Fut1_Fut2_like"/>
    <property type="match status" value="1"/>
</dbReference>
<keyword evidence="2" id="KW-0808">Transferase</keyword>
<dbReference type="InterPro" id="IPR002516">
    <property type="entry name" value="Glyco_trans_11"/>
</dbReference>
<evidence type="ECO:0000313" key="3">
    <source>
        <dbReference type="EMBL" id="MBJ2135409.1"/>
    </source>
</evidence>
<dbReference type="RefSeq" id="WP_198823610.1">
    <property type="nucleotide sequence ID" value="NZ_JAEILT010000003.1"/>
</dbReference>
<evidence type="ECO:0000256" key="2">
    <source>
        <dbReference type="ARBA" id="ARBA00022679"/>
    </source>
</evidence>
<comment type="caution">
    <text evidence="3">The sequence shown here is derived from an EMBL/GenBank/DDBJ whole genome shotgun (WGS) entry which is preliminary data.</text>
</comment>
<gene>
    <name evidence="3" type="ORF">JEU11_03000</name>
</gene>
<keyword evidence="1" id="KW-0328">Glycosyltransferase</keyword>
<dbReference type="PANTHER" id="PTHR11927:SF9">
    <property type="entry name" value="L-FUCOSYLTRANSFERASE"/>
    <property type="match status" value="1"/>
</dbReference>
<name>A0ABS0W9H7_9ALTE</name>
<proteinExistence type="predicted"/>
<dbReference type="Proteomes" id="UP000649232">
    <property type="component" value="Unassembled WGS sequence"/>
</dbReference>